<dbReference type="Proteomes" id="UP000759537">
    <property type="component" value="Unassembled WGS sequence"/>
</dbReference>
<proteinExistence type="predicted"/>
<dbReference type="EMBL" id="WHVB01000001">
    <property type="protein sequence ID" value="KAF8487428.1"/>
    <property type="molecule type" value="Genomic_DNA"/>
</dbReference>
<protein>
    <submittedName>
        <fullName evidence="1">Uncharacterized protein</fullName>
    </submittedName>
</protein>
<evidence type="ECO:0000313" key="1">
    <source>
        <dbReference type="EMBL" id="KAF8487428.1"/>
    </source>
</evidence>
<reference evidence="1" key="1">
    <citation type="submission" date="2019-10" db="EMBL/GenBank/DDBJ databases">
        <authorList>
            <consortium name="DOE Joint Genome Institute"/>
            <person name="Kuo A."/>
            <person name="Miyauchi S."/>
            <person name="Kiss E."/>
            <person name="Drula E."/>
            <person name="Kohler A."/>
            <person name="Sanchez-Garcia M."/>
            <person name="Andreopoulos B."/>
            <person name="Barry K.W."/>
            <person name="Bonito G."/>
            <person name="Buee M."/>
            <person name="Carver A."/>
            <person name="Chen C."/>
            <person name="Cichocki N."/>
            <person name="Clum A."/>
            <person name="Culley D."/>
            <person name="Crous P.W."/>
            <person name="Fauchery L."/>
            <person name="Girlanda M."/>
            <person name="Hayes R."/>
            <person name="Keri Z."/>
            <person name="LaButti K."/>
            <person name="Lipzen A."/>
            <person name="Lombard V."/>
            <person name="Magnuson J."/>
            <person name="Maillard F."/>
            <person name="Morin E."/>
            <person name="Murat C."/>
            <person name="Nolan M."/>
            <person name="Ohm R."/>
            <person name="Pangilinan J."/>
            <person name="Pereira M."/>
            <person name="Perotto S."/>
            <person name="Peter M."/>
            <person name="Riley R."/>
            <person name="Sitrit Y."/>
            <person name="Stielow B."/>
            <person name="Szollosi G."/>
            <person name="Zifcakova L."/>
            <person name="Stursova M."/>
            <person name="Spatafora J.W."/>
            <person name="Tedersoo L."/>
            <person name="Vaario L.-M."/>
            <person name="Yamada A."/>
            <person name="Yan M."/>
            <person name="Wang P."/>
            <person name="Xu J."/>
            <person name="Bruns T."/>
            <person name="Baldrian P."/>
            <person name="Vilgalys R."/>
            <person name="Henrissat B."/>
            <person name="Grigoriev I.V."/>
            <person name="Hibbett D."/>
            <person name="Nagy L.G."/>
            <person name="Martin F.M."/>
        </authorList>
    </citation>
    <scope>NUCLEOTIDE SEQUENCE</scope>
    <source>
        <strain evidence="1">Prilba</strain>
    </source>
</reference>
<name>A0A9P5N643_9AGAM</name>
<keyword evidence="2" id="KW-1185">Reference proteome</keyword>
<reference evidence="1" key="2">
    <citation type="journal article" date="2020" name="Nat. Commun.">
        <title>Large-scale genome sequencing of mycorrhizal fungi provides insights into the early evolution of symbiotic traits.</title>
        <authorList>
            <person name="Miyauchi S."/>
            <person name="Kiss E."/>
            <person name="Kuo A."/>
            <person name="Drula E."/>
            <person name="Kohler A."/>
            <person name="Sanchez-Garcia M."/>
            <person name="Morin E."/>
            <person name="Andreopoulos B."/>
            <person name="Barry K.W."/>
            <person name="Bonito G."/>
            <person name="Buee M."/>
            <person name="Carver A."/>
            <person name="Chen C."/>
            <person name="Cichocki N."/>
            <person name="Clum A."/>
            <person name="Culley D."/>
            <person name="Crous P.W."/>
            <person name="Fauchery L."/>
            <person name="Girlanda M."/>
            <person name="Hayes R.D."/>
            <person name="Keri Z."/>
            <person name="LaButti K."/>
            <person name="Lipzen A."/>
            <person name="Lombard V."/>
            <person name="Magnuson J."/>
            <person name="Maillard F."/>
            <person name="Murat C."/>
            <person name="Nolan M."/>
            <person name="Ohm R.A."/>
            <person name="Pangilinan J."/>
            <person name="Pereira M.F."/>
            <person name="Perotto S."/>
            <person name="Peter M."/>
            <person name="Pfister S."/>
            <person name="Riley R."/>
            <person name="Sitrit Y."/>
            <person name="Stielow J.B."/>
            <person name="Szollosi G."/>
            <person name="Zifcakova L."/>
            <person name="Stursova M."/>
            <person name="Spatafora J.W."/>
            <person name="Tedersoo L."/>
            <person name="Vaario L.M."/>
            <person name="Yamada A."/>
            <person name="Yan M."/>
            <person name="Wang P."/>
            <person name="Xu J."/>
            <person name="Bruns T."/>
            <person name="Baldrian P."/>
            <person name="Vilgalys R."/>
            <person name="Dunand C."/>
            <person name="Henrissat B."/>
            <person name="Grigoriev I.V."/>
            <person name="Hibbett D."/>
            <person name="Nagy L.G."/>
            <person name="Martin F.M."/>
        </authorList>
    </citation>
    <scope>NUCLEOTIDE SEQUENCE</scope>
    <source>
        <strain evidence="1">Prilba</strain>
    </source>
</reference>
<accession>A0A9P5N643</accession>
<organism evidence="1 2">
    <name type="scientific">Russula ochroleuca</name>
    <dbReference type="NCBI Taxonomy" id="152965"/>
    <lineage>
        <taxon>Eukaryota</taxon>
        <taxon>Fungi</taxon>
        <taxon>Dikarya</taxon>
        <taxon>Basidiomycota</taxon>
        <taxon>Agaricomycotina</taxon>
        <taxon>Agaricomycetes</taxon>
        <taxon>Russulales</taxon>
        <taxon>Russulaceae</taxon>
        <taxon>Russula</taxon>
    </lineage>
</organism>
<comment type="caution">
    <text evidence="1">The sequence shown here is derived from an EMBL/GenBank/DDBJ whole genome shotgun (WGS) entry which is preliminary data.</text>
</comment>
<sequence>MSSINVVFPLRTYTTWMRRAVNRVVERKAHLKSFFIHARHMERSSGPELSSKASNTTQSGLEPTAKSQLVYLRMDGQTTSYASNGLRSPSFPRLLHGIHRGSQSFSSTMAMDPIIQPSSSALPELIISFCSVSHPTRPTNYNPLTSVYLGHSNVLGLSDVMRLLTKQGRRCRGQSLLTLSRNGRYYRHGRRVGLGLSTTMSLLMRTLRRAFHIQLTLAIFPQHFLPQIMPHQLIPTNHIPLLILIPTHHLTVTWIPTTTRGQQSRRCLLVFRQPCLLKHPDNQLSPQSPPNNQLTLPIVPDNLLPWLKYHRILSTALKPLTTSRTLKRKLAFTRHTVRCWKW</sequence>
<dbReference type="AlphaFoldDB" id="A0A9P5N643"/>
<gene>
    <name evidence="1" type="ORF">DFH94DRAFT_706221</name>
</gene>
<evidence type="ECO:0000313" key="2">
    <source>
        <dbReference type="Proteomes" id="UP000759537"/>
    </source>
</evidence>